<gene>
    <name evidence="1" type="ORF">SVUK_LOCUS13036</name>
</gene>
<reference evidence="1 2" key="1">
    <citation type="submission" date="2018-11" db="EMBL/GenBank/DDBJ databases">
        <authorList>
            <consortium name="Pathogen Informatics"/>
        </authorList>
    </citation>
    <scope>NUCLEOTIDE SEQUENCE [LARGE SCALE GENOMIC DNA]</scope>
</reference>
<keyword evidence="2" id="KW-1185">Reference proteome</keyword>
<dbReference type="OrthoDB" id="5864635at2759"/>
<accession>A0A3P7LFV0</accession>
<dbReference type="AlphaFoldDB" id="A0A3P7LFV0"/>
<sequence length="448" mass="51240">MHPGRLISIDDMHCTTRYNLKLATLMLVDDHGRWVPAGFLFASRMDKEEAKSRLLTQLSQYRTEHRGCFDDYFRRYYLTRQEHWAPYKRTAAIANTTMVSERADELVHILISALLDIAREHLIQDERGMTEGKFRTRENMSRHKRTVEKGKTAGMINTRGTMEWKVESFTTPGRYNKLNATSCHCENVCFHKAWPSGENTVPQIDSEEMGIQAIATTSNCTELEDMPEVNGAVGLGDKRRELITELQEYVDRLSFSWNTRTTVDEDRLASLSRTRDLMRQAVEEELGEFYLMGSQEAALVPRGSQEAALTPRSACRNRSRAVQIKQSRVKKMAKRTLREPTQGAENFHTRDIDADELNICILCEDTQPPLDDPLMKTLWEERLYFGGAVRAVKYGHTGTACDIEIALCAMEYLSPRASLLGFVHNYVIKLLFSDITSIAIISMPFVYV</sequence>
<evidence type="ECO:0008006" key="3">
    <source>
        <dbReference type="Google" id="ProtNLM"/>
    </source>
</evidence>
<protein>
    <recommendedName>
        <fullName evidence="3">MULE transposase domain-containing protein</fullName>
    </recommendedName>
</protein>
<dbReference type="EMBL" id="UYYB01100774">
    <property type="protein sequence ID" value="VDM78038.1"/>
    <property type="molecule type" value="Genomic_DNA"/>
</dbReference>
<name>A0A3P7LFV0_STRVU</name>
<evidence type="ECO:0000313" key="2">
    <source>
        <dbReference type="Proteomes" id="UP000270094"/>
    </source>
</evidence>
<proteinExistence type="predicted"/>
<organism evidence="1 2">
    <name type="scientific">Strongylus vulgaris</name>
    <name type="common">Blood worm</name>
    <dbReference type="NCBI Taxonomy" id="40348"/>
    <lineage>
        <taxon>Eukaryota</taxon>
        <taxon>Metazoa</taxon>
        <taxon>Ecdysozoa</taxon>
        <taxon>Nematoda</taxon>
        <taxon>Chromadorea</taxon>
        <taxon>Rhabditida</taxon>
        <taxon>Rhabditina</taxon>
        <taxon>Rhabditomorpha</taxon>
        <taxon>Strongyloidea</taxon>
        <taxon>Strongylidae</taxon>
        <taxon>Strongylus</taxon>
    </lineage>
</organism>
<evidence type="ECO:0000313" key="1">
    <source>
        <dbReference type="EMBL" id="VDM78038.1"/>
    </source>
</evidence>
<dbReference type="Proteomes" id="UP000270094">
    <property type="component" value="Unassembled WGS sequence"/>
</dbReference>